<evidence type="ECO:0000313" key="3">
    <source>
        <dbReference type="Proteomes" id="UP000602510"/>
    </source>
</evidence>
<name>A0A833SDL1_PHYIN</name>
<keyword evidence="3" id="KW-1185">Reference proteome</keyword>
<sequence length="123" mass="14716">MRSVQKMLDHFQMPEELQQRVKTFLLFKRYHSITQEGLLVRCLPPSLLTDIRLVHLRPMIEKVEFLRGMEGSITRMLVHAGFNLPWGIYLQFRRIWQRHVLYLRWSLGYSSPCTDSKSLQRSV</sequence>
<dbReference type="AlphaFoldDB" id="A0A833SDL1"/>
<evidence type="ECO:0000313" key="2">
    <source>
        <dbReference type="EMBL" id="KAF4132434.1"/>
    </source>
</evidence>
<dbReference type="InterPro" id="IPR018490">
    <property type="entry name" value="cNMP-bd_dom_sf"/>
</dbReference>
<proteinExistence type="predicted"/>
<comment type="caution">
    <text evidence="1">The sequence shown here is derived from an EMBL/GenBank/DDBJ whole genome shotgun (WGS) entry which is preliminary data.</text>
</comment>
<dbReference type="Proteomes" id="UP000704712">
    <property type="component" value="Unassembled WGS sequence"/>
</dbReference>
<dbReference type="Proteomes" id="UP000602510">
    <property type="component" value="Unassembled WGS sequence"/>
</dbReference>
<evidence type="ECO:0000313" key="1">
    <source>
        <dbReference type="EMBL" id="KAF4028164.1"/>
    </source>
</evidence>
<reference evidence="1" key="1">
    <citation type="submission" date="2020-04" db="EMBL/GenBank/DDBJ databases">
        <title>Hybrid Assembly of Korean Phytophthora infestans isolates.</title>
        <authorList>
            <person name="Prokchorchik M."/>
            <person name="Lee Y."/>
            <person name="Seo J."/>
            <person name="Cho J.-H."/>
            <person name="Park Y.-E."/>
            <person name="Jang D.-C."/>
            <person name="Im J.-S."/>
            <person name="Choi J.-G."/>
            <person name="Park H.-J."/>
            <person name="Lee G.-B."/>
            <person name="Lee Y.-G."/>
            <person name="Hong S.-Y."/>
            <person name="Cho K."/>
            <person name="Sohn K.H."/>
        </authorList>
    </citation>
    <scope>NUCLEOTIDE SEQUENCE</scope>
    <source>
        <strain evidence="1">KR_1_A1</strain>
        <strain evidence="2">KR_2_A2</strain>
    </source>
</reference>
<organism evidence="1 3">
    <name type="scientific">Phytophthora infestans</name>
    <name type="common">Potato late blight agent</name>
    <name type="synonym">Botrytis infestans</name>
    <dbReference type="NCBI Taxonomy" id="4787"/>
    <lineage>
        <taxon>Eukaryota</taxon>
        <taxon>Sar</taxon>
        <taxon>Stramenopiles</taxon>
        <taxon>Oomycota</taxon>
        <taxon>Peronosporomycetes</taxon>
        <taxon>Peronosporales</taxon>
        <taxon>Peronosporaceae</taxon>
        <taxon>Phytophthora</taxon>
    </lineage>
</organism>
<gene>
    <name evidence="1" type="ORF">GN244_ATG20165</name>
    <name evidence="2" type="ORF">GN958_ATG18404</name>
</gene>
<protein>
    <submittedName>
        <fullName evidence="1">Uncharacterized protein</fullName>
    </submittedName>
</protein>
<dbReference type="SUPFAM" id="SSF51206">
    <property type="entry name" value="cAMP-binding domain-like"/>
    <property type="match status" value="1"/>
</dbReference>
<dbReference type="EMBL" id="JAACNO010002550">
    <property type="protein sequence ID" value="KAF4132434.1"/>
    <property type="molecule type" value="Genomic_DNA"/>
</dbReference>
<dbReference type="EMBL" id="WSZM01001130">
    <property type="protein sequence ID" value="KAF4028164.1"/>
    <property type="molecule type" value="Genomic_DNA"/>
</dbReference>
<accession>A0A833SDL1</accession>